<reference evidence="1 2" key="1">
    <citation type="submission" date="2019-10" db="EMBL/GenBank/DDBJ databases">
        <title>A soil myxobacterium in the family Polyangiaceae.</title>
        <authorList>
            <person name="Li Y."/>
            <person name="Wang J."/>
        </authorList>
    </citation>
    <scope>NUCLEOTIDE SEQUENCE [LARGE SCALE GENOMIC DNA]</scope>
    <source>
        <strain evidence="1 2">DSM 14734</strain>
    </source>
</reference>
<dbReference type="EMBL" id="WJIE01000020">
    <property type="protein sequence ID" value="MRG97764.1"/>
    <property type="molecule type" value="Genomic_DNA"/>
</dbReference>
<proteinExistence type="predicted"/>
<evidence type="ECO:0000313" key="1">
    <source>
        <dbReference type="EMBL" id="MRG97764.1"/>
    </source>
</evidence>
<gene>
    <name evidence="1" type="ORF">GF068_38460</name>
</gene>
<organism evidence="1 2">
    <name type="scientific">Polyangium spumosum</name>
    <dbReference type="NCBI Taxonomy" id="889282"/>
    <lineage>
        <taxon>Bacteria</taxon>
        <taxon>Pseudomonadati</taxon>
        <taxon>Myxococcota</taxon>
        <taxon>Polyangia</taxon>
        <taxon>Polyangiales</taxon>
        <taxon>Polyangiaceae</taxon>
        <taxon>Polyangium</taxon>
    </lineage>
</organism>
<keyword evidence="2" id="KW-1185">Reference proteome</keyword>
<dbReference type="Proteomes" id="UP000440224">
    <property type="component" value="Unassembled WGS sequence"/>
</dbReference>
<name>A0A6N7Q651_9BACT</name>
<dbReference type="AlphaFoldDB" id="A0A6N7Q651"/>
<protein>
    <submittedName>
        <fullName evidence="1">Uncharacterized protein</fullName>
    </submittedName>
</protein>
<evidence type="ECO:0000313" key="2">
    <source>
        <dbReference type="Proteomes" id="UP000440224"/>
    </source>
</evidence>
<accession>A0A6N7Q651</accession>
<sequence>MPSGSAFGKLVSVMRPWRVDRTDEERSEGTVVLFLDAEIVQAAAEVDRTLIQLALGRTLRERLRAGASLARVASRFRAAPPGR</sequence>
<comment type="caution">
    <text evidence="1">The sequence shown here is derived from an EMBL/GenBank/DDBJ whole genome shotgun (WGS) entry which is preliminary data.</text>
</comment>